<dbReference type="EMBL" id="JBIAXI010000009">
    <property type="protein sequence ID" value="MFF4774483.1"/>
    <property type="molecule type" value="Genomic_DNA"/>
</dbReference>
<proteinExistence type="predicted"/>
<dbReference type="Proteomes" id="UP001602119">
    <property type="component" value="Unassembled WGS sequence"/>
</dbReference>
<name>A0ABW6V596_MICFU</name>
<comment type="caution">
    <text evidence="2">The sequence shown here is derived from an EMBL/GenBank/DDBJ whole genome shotgun (WGS) entry which is preliminary data.</text>
</comment>
<gene>
    <name evidence="2" type="ORF">ACFY05_16655</name>
</gene>
<evidence type="ECO:0000259" key="1">
    <source>
        <dbReference type="Pfam" id="PF01337"/>
    </source>
</evidence>
<evidence type="ECO:0000313" key="3">
    <source>
        <dbReference type="Proteomes" id="UP001602119"/>
    </source>
</evidence>
<dbReference type="InterPro" id="IPR000468">
    <property type="entry name" value="Barstar"/>
</dbReference>
<sequence length="129" mass="13538">MTQSRVAGQFIKAPTGMGVAAAIRQVRLRGATPHVLDGSGAQSPATILELIARALDFPEDFGHNFDALYDCLTDLSWLPAGEHVLIWSKPSALRRADPTAYDALGSVLSDAVADGASGKVAFSVTMLAN</sequence>
<keyword evidence="3" id="KW-1185">Reference proteome</keyword>
<organism evidence="2 3">
    <name type="scientific">Microtetraspora fusca</name>
    <dbReference type="NCBI Taxonomy" id="1997"/>
    <lineage>
        <taxon>Bacteria</taxon>
        <taxon>Bacillati</taxon>
        <taxon>Actinomycetota</taxon>
        <taxon>Actinomycetes</taxon>
        <taxon>Streptosporangiales</taxon>
        <taxon>Streptosporangiaceae</taxon>
        <taxon>Microtetraspora</taxon>
    </lineage>
</organism>
<reference evidence="2 3" key="1">
    <citation type="submission" date="2024-10" db="EMBL/GenBank/DDBJ databases">
        <title>The Natural Products Discovery Center: Release of the First 8490 Sequenced Strains for Exploring Actinobacteria Biosynthetic Diversity.</title>
        <authorList>
            <person name="Kalkreuter E."/>
            <person name="Kautsar S.A."/>
            <person name="Yang D."/>
            <person name="Bader C.D."/>
            <person name="Teijaro C.N."/>
            <person name="Fluegel L."/>
            <person name="Davis C.M."/>
            <person name="Simpson J.R."/>
            <person name="Lauterbach L."/>
            <person name="Steele A.D."/>
            <person name="Gui C."/>
            <person name="Meng S."/>
            <person name="Li G."/>
            <person name="Viehrig K."/>
            <person name="Ye F."/>
            <person name="Su P."/>
            <person name="Kiefer A.F."/>
            <person name="Nichols A."/>
            <person name="Cepeda A.J."/>
            <person name="Yan W."/>
            <person name="Fan B."/>
            <person name="Jiang Y."/>
            <person name="Adhikari A."/>
            <person name="Zheng C.-J."/>
            <person name="Schuster L."/>
            <person name="Cowan T.M."/>
            <person name="Smanski M.J."/>
            <person name="Chevrette M.G."/>
            <person name="De Carvalho L.P.S."/>
            <person name="Shen B."/>
        </authorList>
    </citation>
    <scope>NUCLEOTIDE SEQUENCE [LARGE SCALE GENOMIC DNA]</scope>
    <source>
        <strain evidence="2 3">NPDC001281</strain>
    </source>
</reference>
<protein>
    <submittedName>
        <fullName evidence="2">Barstar family protein</fullName>
    </submittedName>
</protein>
<accession>A0ABW6V596</accession>
<dbReference type="RefSeq" id="WP_218006934.1">
    <property type="nucleotide sequence ID" value="NZ_BBYK01000049.1"/>
</dbReference>
<evidence type="ECO:0000313" key="2">
    <source>
        <dbReference type="EMBL" id="MFF4774483.1"/>
    </source>
</evidence>
<dbReference type="CDD" id="cd05141">
    <property type="entry name" value="Barstar_evA4336-like"/>
    <property type="match status" value="1"/>
</dbReference>
<dbReference type="Pfam" id="PF01337">
    <property type="entry name" value="Barstar"/>
    <property type="match status" value="1"/>
</dbReference>
<feature type="domain" description="Barstar (barnase inhibitor)" evidence="1">
    <location>
        <begin position="34"/>
        <end position="125"/>
    </location>
</feature>